<reference evidence="2 3" key="1">
    <citation type="submission" date="2017-09" db="EMBL/GenBank/DDBJ databases">
        <title>Whole genomes of Flavobacteriaceae.</title>
        <authorList>
            <person name="Stine C."/>
            <person name="Li C."/>
            <person name="Tadesse D."/>
        </authorList>
    </citation>
    <scope>NUCLEOTIDE SEQUENCE [LARGE SCALE GENOMIC DNA]</scope>
    <source>
        <strain evidence="2 3">ATCC 35036</strain>
    </source>
</reference>
<name>A0A2H3KEK6_9FLAO</name>
<dbReference type="InterPro" id="IPR041301">
    <property type="entry name" value="PBECR3"/>
</dbReference>
<comment type="caution">
    <text evidence="2">The sequence shown here is derived from an EMBL/GenBank/DDBJ whole genome shotgun (WGS) entry which is preliminary data.</text>
</comment>
<dbReference type="Proteomes" id="UP000220828">
    <property type="component" value="Unassembled WGS sequence"/>
</dbReference>
<gene>
    <name evidence="2" type="ORF">B0A77_01750</name>
</gene>
<protein>
    <recommendedName>
        <fullName evidence="1">Phage-Barnase-EndoU-ColicinE5/D-RelE like nuclease 3 domain-containing protein</fullName>
    </recommendedName>
</protein>
<dbReference type="Pfam" id="PF18812">
    <property type="entry name" value="PBECR3"/>
    <property type="match status" value="1"/>
</dbReference>
<feature type="domain" description="Phage-Barnase-EndoU-ColicinE5/D-RelE like nuclease 3" evidence="1">
    <location>
        <begin position="38"/>
        <end position="154"/>
    </location>
</feature>
<organism evidence="2 3">
    <name type="scientific">Flavobacterium branchiophilum</name>
    <dbReference type="NCBI Taxonomy" id="55197"/>
    <lineage>
        <taxon>Bacteria</taxon>
        <taxon>Pseudomonadati</taxon>
        <taxon>Bacteroidota</taxon>
        <taxon>Flavobacteriia</taxon>
        <taxon>Flavobacteriales</taxon>
        <taxon>Flavobacteriaceae</taxon>
        <taxon>Flavobacterium</taxon>
    </lineage>
</organism>
<accession>A0A2H3KEK6</accession>
<evidence type="ECO:0000259" key="1">
    <source>
        <dbReference type="Pfam" id="PF18812"/>
    </source>
</evidence>
<proteinExistence type="predicted"/>
<dbReference type="RefSeq" id="WP_097553336.1">
    <property type="nucleotide sequence ID" value="NZ_PCMW01000008.1"/>
</dbReference>
<dbReference type="AlphaFoldDB" id="A0A2H3KEK6"/>
<sequence length="157" mass="18237">MDDFESIKQQIGALYEKCLEEIKPFHTKIDVCVVPEYLAKLVYEATKIDIANYVITIDNFGISHTLLQHGNPITEAKRGQVAIEKEDFIKCIEVILHPDTVFLINNTKRTNLPQIQFEKVIENKKIVVKEIRTVTSTKKKKVNRLVFQTMYKFKKPN</sequence>
<evidence type="ECO:0000313" key="2">
    <source>
        <dbReference type="EMBL" id="PDS26734.1"/>
    </source>
</evidence>
<evidence type="ECO:0000313" key="3">
    <source>
        <dbReference type="Proteomes" id="UP000220828"/>
    </source>
</evidence>
<dbReference type="EMBL" id="PCMW01000008">
    <property type="protein sequence ID" value="PDS26734.1"/>
    <property type="molecule type" value="Genomic_DNA"/>
</dbReference>
<dbReference type="OrthoDB" id="1493128at2"/>